<proteinExistence type="predicted"/>
<evidence type="ECO:0000313" key="2">
    <source>
        <dbReference type="Proteomes" id="UP000327157"/>
    </source>
</evidence>
<dbReference type="AlphaFoldDB" id="A0A5N5GQP6"/>
<evidence type="ECO:0000313" key="1">
    <source>
        <dbReference type="EMBL" id="KAB2615530.1"/>
    </source>
</evidence>
<sequence length="71" mass="7972">MGLCSKVCSRFDELIVGAFQMTYVFSDHPPRLLKSNLNVRVLHLSCYNDKQNSVTIIVNECQSQCQSDSGC</sequence>
<accession>A0A5N5GQP6</accession>
<comment type="caution">
    <text evidence="1">The sequence shown here is derived from an EMBL/GenBank/DDBJ whole genome shotgun (WGS) entry which is preliminary data.</text>
</comment>
<dbReference type="Proteomes" id="UP000327157">
    <property type="component" value="Chromosome 3"/>
</dbReference>
<dbReference type="OrthoDB" id="10488850at2759"/>
<organism evidence="1 2">
    <name type="scientific">Pyrus ussuriensis x Pyrus communis</name>
    <dbReference type="NCBI Taxonomy" id="2448454"/>
    <lineage>
        <taxon>Eukaryota</taxon>
        <taxon>Viridiplantae</taxon>
        <taxon>Streptophyta</taxon>
        <taxon>Embryophyta</taxon>
        <taxon>Tracheophyta</taxon>
        <taxon>Spermatophyta</taxon>
        <taxon>Magnoliopsida</taxon>
        <taxon>eudicotyledons</taxon>
        <taxon>Gunneridae</taxon>
        <taxon>Pentapetalae</taxon>
        <taxon>rosids</taxon>
        <taxon>fabids</taxon>
        <taxon>Rosales</taxon>
        <taxon>Rosaceae</taxon>
        <taxon>Amygdaloideae</taxon>
        <taxon>Maleae</taxon>
        <taxon>Pyrus</taxon>
    </lineage>
</organism>
<name>A0A5N5GQP6_9ROSA</name>
<keyword evidence="2" id="KW-1185">Reference proteome</keyword>
<reference evidence="1 2" key="3">
    <citation type="submission" date="2019-11" db="EMBL/GenBank/DDBJ databases">
        <title>A de novo genome assembly of a pear dwarfing rootstock.</title>
        <authorList>
            <person name="Wang F."/>
            <person name="Wang J."/>
            <person name="Li S."/>
            <person name="Zhang Y."/>
            <person name="Fang M."/>
            <person name="Ma L."/>
            <person name="Zhao Y."/>
            <person name="Jiang S."/>
        </authorList>
    </citation>
    <scope>NUCLEOTIDE SEQUENCE [LARGE SCALE GENOMIC DNA]</scope>
    <source>
        <strain evidence="1">S2</strain>
        <tissue evidence="1">Leaf</tissue>
    </source>
</reference>
<reference evidence="1 2" key="1">
    <citation type="submission" date="2019-09" db="EMBL/GenBank/DDBJ databases">
        <authorList>
            <person name="Ou C."/>
        </authorList>
    </citation>
    <scope>NUCLEOTIDE SEQUENCE [LARGE SCALE GENOMIC DNA]</scope>
    <source>
        <strain evidence="1">S2</strain>
        <tissue evidence="1">Leaf</tissue>
    </source>
</reference>
<reference evidence="2" key="2">
    <citation type="submission" date="2019-10" db="EMBL/GenBank/DDBJ databases">
        <title>A de novo genome assembly of a pear dwarfing rootstock.</title>
        <authorList>
            <person name="Wang F."/>
            <person name="Wang J."/>
            <person name="Li S."/>
            <person name="Zhang Y."/>
            <person name="Fang M."/>
            <person name="Ma L."/>
            <person name="Zhao Y."/>
            <person name="Jiang S."/>
        </authorList>
    </citation>
    <scope>NUCLEOTIDE SEQUENCE [LARGE SCALE GENOMIC DNA]</scope>
</reference>
<protein>
    <submittedName>
        <fullName evidence="1">Uncharacterized protein</fullName>
    </submittedName>
</protein>
<gene>
    <name evidence="1" type="ORF">D8674_022118</name>
</gene>
<dbReference type="EMBL" id="SMOL01000402">
    <property type="protein sequence ID" value="KAB2615530.1"/>
    <property type="molecule type" value="Genomic_DNA"/>
</dbReference>